<gene>
    <name evidence="8" type="ORF">SAMN05421823_104476</name>
</gene>
<organism evidence="8 9">
    <name type="scientific">Catalinimonas alkaloidigena</name>
    <dbReference type="NCBI Taxonomy" id="1075417"/>
    <lineage>
        <taxon>Bacteria</taxon>
        <taxon>Pseudomonadati</taxon>
        <taxon>Bacteroidota</taxon>
        <taxon>Cytophagia</taxon>
        <taxon>Cytophagales</taxon>
        <taxon>Catalimonadaceae</taxon>
        <taxon>Catalinimonas</taxon>
    </lineage>
</organism>
<dbReference type="InterPro" id="IPR051795">
    <property type="entry name" value="Glycosyl_Hydrlase_43"/>
</dbReference>
<proteinExistence type="inferred from homology"/>
<keyword evidence="9" id="KW-1185">Reference proteome</keyword>
<name>A0A1G9HM50_9BACT</name>
<dbReference type="SUPFAM" id="SSF49899">
    <property type="entry name" value="Concanavalin A-like lectins/glucanases"/>
    <property type="match status" value="1"/>
</dbReference>
<dbReference type="PANTHER" id="PTHR42812:SF12">
    <property type="entry name" value="BETA-XYLOSIDASE-RELATED"/>
    <property type="match status" value="1"/>
</dbReference>
<evidence type="ECO:0000256" key="3">
    <source>
        <dbReference type="ARBA" id="ARBA00023295"/>
    </source>
</evidence>
<feature type="active site" description="Proton acceptor" evidence="4">
    <location>
        <position position="58"/>
    </location>
</feature>
<evidence type="ECO:0000256" key="5">
    <source>
        <dbReference type="PIRSR" id="PIRSR606710-2"/>
    </source>
</evidence>
<dbReference type="PANTHER" id="PTHR42812">
    <property type="entry name" value="BETA-XYLOSIDASE"/>
    <property type="match status" value="1"/>
</dbReference>
<dbReference type="EMBL" id="FNFO01000004">
    <property type="protein sequence ID" value="SDL13955.1"/>
    <property type="molecule type" value="Genomic_DNA"/>
</dbReference>
<feature type="active site" description="Proton donor" evidence="4">
    <location>
        <position position="231"/>
    </location>
</feature>
<dbReference type="GO" id="GO:0004553">
    <property type="term" value="F:hydrolase activity, hydrolyzing O-glycosyl compounds"/>
    <property type="evidence" value="ECO:0007669"/>
    <property type="project" value="InterPro"/>
</dbReference>
<feature type="domain" description="Beta-xylosidase C-terminal Concanavalin A-like" evidence="7">
    <location>
        <begin position="373"/>
        <end position="552"/>
    </location>
</feature>
<evidence type="ECO:0000313" key="9">
    <source>
        <dbReference type="Proteomes" id="UP000198510"/>
    </source>
</evidence>
<feature type="site" description="Important for catalytic activity, responsible for pKa modulation of the active site Glu and correct orientation of both the proton donor and substrate" evidence="5">
    <location>
        <position position="166"/>
    </location>
</feature>
<evidence type="ECO:0000313" key="8">
    <source>
        <dbReference type="EMBL" id="SDL13955.1"/>
    </source>
</evidence>
<keyword evidence="2 6" id="KW-0378">Hydrolase</keyword>
<protein>
    <submittedName>
        <fullName evidence="8">Alpha-N-arabinofuranosidase</fullName>
    </submittedName>
</protein>
<evidence type="ECO:0000259" key="7">
    <source>
        <dbReference type="Pfam" id="PF17851"/>
    </source>
</evidence>
<dbReference type="Gene3D" id="2.115.10.20">
    <property type="entry name" value="Glycosyl hydrolase domain, family 43"/>
    <property type="match status" value="1"/>
</dbReference>
<evidence type="ECO:0000256" key="2">
    <source>
        <dbReference type="ARBA" id="ARBA00022801"/>
    </source>
</evidence>
<dbReference type="InterPro" id="IPR023296">
    <property type="entry name" value="Glyco_hydro_beta-prop_sf"/>
</dbReference>
<comment type="similarity">
    <text evidence="1 6">Belongs to the glycosyl hydrolase 43 family.</text>
</comment>
<dbReference type="Proteomes" id="UP000198510">
    <property type="component" value="Unassembled WGS sequence"/>
</dbReference>
<dbReference type="Pfam" id="PF17851">
    <property type="entry name" value="GH43_C2"/>
    <property type="match status" value="1"/>
</dbReference>
<dbReference type="CDD" id="cd18617">
    <property type="entry name" value="GH43_XynB-like"/>
    <property type="match status" value="1"/>
</dbReference>
<dbReference type="Gene3D" id="2.60.120.200">
    <property type="match status" value="1"/>
</dbReference>
<dbReference type="GO" id="GO:0005975">
    <property type="term" value="P:carbohydrate metabolic process"/>
    <property type="evidence" value="ECO:0007669"/>
    <property type="project" value="InterPro"/>
</dbReference>
<dbReference type="InterPro" id="IPR013320">
    <property type="entry name" value="ConA-like_dom_sf"/>
</dbReference>
<sequence length="553" mass="62072">MGACRSDIASRKSNVPTEKSVAHFDRFTYAGKDEFYAQHPLPGPDYFYNPILPGWNSDPSICTNGEDYFLVTSSFSYYPGVPIFHSRDLVNWTQIGHVLDRPEQLPLDGQRVSEGIFAPAISYNPHNQTYYMITTNIRRGNFFVKTKDPFGTWSDPIWLPDVHGIDPSFFFDDDGKAYIVNNDAPDGPALYEGHRAIRVQQFDPETDRTFGPRKMLVNGGIHPEEKPIWIEGPHLYKINGQYLLMAAEGGTGPDHSEVILSGDAPMGTFVPWNQNPILTQRHLSPDRPNPVTCAGHADLVQTPEGDWWAVFLACRPLDGNFENLGRETFLMPVRWSEDGAPYLTQGEERVPLVVRRPGVQRKEATTFGNFEATDEFDEATLGQEWFTLRGPATELYSLTENPGYLSLRCADVSASERNTPAFVARRMQHHQFECETTLFFEPADAHDAAGLLLFKDETHQYFLSVRQQNGQKQLALEKIGEAAPELLASDTLADEALLRLKVVSRGTDYDFYYALGKGGAWTLLCKDVPAHYLSTANSFGFTGTTIAMYATRK</sequence>
<dbReference type="InterPro" id="IPR041542">
    <property type="entry name" value="GH43_C2"/>
</dbReference>
<dbReference type="AlphaFoldDB" id="A0A1G9HM50"/>
<reference evidence="8 9" key="1">
    <citation type="submission" date="2016-10" db="EMBL/GenBank/DDBJ databases">
        <authorList>
            <person name="de Groot N.N."/>
        </authorList>
    </citation>
    <scope>NUCLEOTIDE SEQUENCE [LARGE SCALE GENOMIC DNA]</scope>
    <source>
        <strain evidence="8 9">DSM 25186</strain>
    </source>
</reference>
<dbReference type="STRING" id="1075417.SAMN05421823_104476"/>
<evidence type="ECO:0000256" key="6">
    <source>
        <dbReference type="RuleBase" id="RU361187"/>
    </source>
</evidence>
<evidence type="ECO:0000256" key="4">
    <source>
        <dbReference type="PIRSR" id="PIRSR606710-1"/>
    </source>
</evidence>
<accession>A0A1G9HM50</accession>
<dbReference type="InterPro" id="IPR006710">
    <property type="entry name" value="Glyco_hydro_43"/>
</dbReference>
<dbReference type="Pfam" id="PF04616">
    <property type="entry name" value="Glyco_hydro_43"/>
    <property type="match status" value="1"/>
</dbReference>
<evidence type="ECO:0000256" key="1">
    <source>
        <dbReference type="ARBA" id="ARBA00009865"/>
    </source>
</evidence>
<keyword evidence="3 6" id="KW-0326">Glycosidase</keyword>
<dbReference type="SUPFAM" id="SSF75005">
    <property type="entry name" value="Arabinanase/levansucrase/invertase"/>
    <property type="match status" value="1"/>
</dbReference>